<dbReference type="EMBL" id="JAVDQD010000002">
    <property type="protein sequence ID" value="MDR6238825.1"/>
    <property type="molecule type" value="Genomic_DNA"/>
</dbReference>
<accession>A0AAE4BSG3</accession>
<evidence type="ECO:0000259" key="7">
    <source>
        <dbReference type="Pfam" id="PF08281"/>
    </source>
</evidence>
<evidence type="ECO:0000256" key="4">
    <source>
        <dbReference type="ARBA" id="ARBA00023125"/>
    </source>
</evidence>
<dbReference type="Proteomes" id="UP001185092">
    <property type="component" value="Unassembled WGS sequence"/>
</dbReference>
<dbReference type="Gene3D" id="1.10.1740.10">
    <property type="match status" value="1"/>
</dbReference>
<keyword evidence="5" id="KW-0804">Transcription</keyword>
<keyword evidence="3" id="KW-0731">Sigma factor</keyword>
<dbReference type="InterPro" id="IPR013324">
    <property type="entry name" value="RNA_pol_sigma_r3/r4-like"/>
</dbReference>
<dbReference type="InterPro" id="IPR039425">
    <property type="entry name" value="RNA_pol_sigma-70-like"/>
</dbReference>
<dbReference type="SUPFAM" id="SSF88946">
    <property type="entry name" value="Sigma2 domain of RNA polymerase sigma factors"/>
    <property type="match status" value="1"/>
</dbReference>
<sequence length="200" mass="23210">MAEQNCSQPLNEIISNYYDYLKAFAIKNIKDKNEAEDIVQEVMLKLVESCHKLQEIDNIKAWLFRVAKNEIIDQFKKRGLNDSSIDIQNLEEDFDSKAEQDIEADFIIPMIKLLPEAYSKPLILSDIEGIPQKDIASQLELGLSTTKMRIQRGRKKLYELYENCCEIEYDSTGSFLNCHIKDSCKTLKEIESELNKEYGR</sequence>
<evidence type="ECO:0000256" key="5">
    <source>
        <dbReference type="ARBA" id="ARBA00023163"/>
    </source>
</evidence>
<keyword evidence="4" id="KW-0238">DNA-binding</keyword>
<evidence type="ECO:0000313" key="8">
    <source>
        <dbReference type="EMBL" id="MDR6238825.1"/>
    </source>
</evidence>
<dbReference type="Gene3D" id="1.10.10.10">
    <property type="entry name" value="Winged helix-like DNA-binding domain superfamily/Winged helix DNA-binding domain"/>
    <property type="match status" value="1"/>
</dbReference>
<comment type="similarity">
    <text evidence="1">Belongs to the sigma-70 factor family. ECF subfamily.</text>
</comment>
<protein>
    <submittedName>
        <fullName evidence="8">RNA polymerase sigma-70 factor (ECF subfamily)</fullName>
    </submittedName>
</protein>
<feature type="domain" description="RNA polymerase sigma-70 region 2" evidence="6">
    <location>
        <begin position="14"/>
        <end position="79"/>
    </location>
</feature>
<dbReference type="InterPro" id="IPR013325">
    <property type="entry name" value="RNA_pol_sigma_r2"/>
</dbReference>
<dbReference type="PANTHER" id="PTHR43133:SF8">
    <property type="entry name" value="RNA POLYMERASE SIGMA FACTOR HI_1459-RELATED"/>
    <property type="match status" value="1"/>
</dbReference>
<dbReference type="RefSeq" id="WP_309938329.1">
    <property type="nucleotide sequence ID" value="NZ_AP025305.1"/>
</dbReference>
<dbReference type="GO" id="GO:0003677">
    <property type="term" value="F:DNA binding"/>
    <property type="evidence" value="ECO:0007669"/>
    <property type="project" value="UniProtKB-KW"/>
</dbReference>
<dbReference type="InterPro" id="IPR036388">
    <property type="entry name" value="WH-like_DNA-bd_sf"/>
</dbReference>
<dbReference type="InterPro" id="IPR007627">
    <property type="entry name" value="RNA_pol_sigma70_r2"/>
</dbReference>
<dbReference type="SUPFAM" id="SSF88659">
    <property type="entry name" value="Sigma3 and sigma4 domains of RNA polymerase sigma factors"/>
    <property type="match status" value="1"/>
</dbReference>
<dbReference type="Pfam" id="PF04542">
    <property type="entry name" value="Sigma70_r2"/>
    <property type="match status" value="1"/>
</dbReference>
<keyword evidence="9" id="KW-1185">Reference proteome</keyword>
<evidence type="ECO:0000259" key="6">
    <source>
        <dbReference type="Pfam" id="PF04542"/>
    </source>
</evidence>
<proteinExistence type="inferred from homology"/>
<dbReference type="PANTHER" id="PTHR43133">
    <property type="entry name" value="RNA POLYMERASE ECF-TYPE SIGMA FACTO"/>
    <property type="match status" value="1"/>
</dbReference>
<gene>
    <name evidence="8" type="ORF">HNQ88_001862</name>
</gene>
<evidence type="ECO:0000256" key="3">
    <source>
        <dbReference type="ARBA" id="ARBA00023082"/>
    </source>
</evidence>
<organism evidence="8 9">
    <name type="scientific">Aureibacter tunicatorum</name>
    <dbReference type="NCBI Taxonomy" id="866807"/>
    <lineage>
        <taxon>Bacteria</taxon>
        <taxon>Pseudomonadati</taxon>
        <taxon>Bacteroidota</taxon>
        <taxon>Cytophagia</taxon>
        <taxon>Cytophagales</taxon>
        <taxon>Persicobacteraceae</taxon>
        <taxon>Aureibacter</taxon>
    </lineage>
</organism>
<evidence type="ECO:0000256" key="2">
    <source>
        <dbReference type="ARBA" id="ARBA00023015"/>
    </source>
</evidence>
<dbReference type="GO" id="GO:0016987">
    <property type="term" value="F:sigma factor activity"/>
    <property type="evidence" value="ECO:0007669"/>
    <property type="project" value="UniProtKB-KW"/>
</dbReference>
<comment type="caution">
    <text evidence="8">The sequence shown here is derived from an EMBL/GenBank/DDBJ whole genome shotgun (WGS) entry which is preliminary data.</text>
</comment>
<dbReference type="NCBIfam" id="TIGR02937">
    <property type="entry name" value="sigma70-ECF"/>
    <property type="match status" value="1"/>
</dbReference>
<dbReference type="AlphaFoldDB" id="A0AAE4BSG3"/>
<dbReference type="InterPro" id="IPR013249">
    <property type="entry name" value="RNA_pol_sigma70_r4_t2"/>
</dbReference>
<dbReference type="GO" id="GO:0006352">
    <property type="term" value="P:DNA-templated transcription initiation"/>
    <property type="evidence" value="ECO:0007669"/>
    <property type="project" value="InterPro"/>
</dbReference>
<evidence type="ECO:0000313" key="9">
    <source>
        <dbReference type="Proteomes" id="UP001185092"/>
    </source>
</evidence>
<dbReference type="Pfam" id="PF08281">
    <property type="entry name" value="Sigma70_r4_2"/>
    <property type="match status" value="1"/>
</dbReference>
<feature type="domain" description="RNA polymerase sigma factor 70 region 4 type 2" evidence="7">
    <location>
        <begin position="110"/>
        <end position="157"/>
    </location>
</feature>
<dbReference type="InterPro" id="IPR014284">
    <property type="entry name" value="RNA_pol_sigma-70_dom"/>
</dbReference>
<reference evidence="8" key="1">
    <citation type="submission" date="2023-07" db="EMBL/GenBank/DDBJ databases">
        <title>Genomic Encyclopedia of Type Strains, Phase IV (KMG-IV): sequencing the most valuable type-strain genomes for metagenomic binning, comparative biology and taxonomic classification.</title>
        <authorList>
            <person name="Goeker M."/>
        </authorList>
    </citation>
    <scope>NUCLEOTIDE SEQUENCE</scope>
    <source>
        <strain evidence="8">DSM 26174</strain>
    </source>
</reference>
<evidence type="ECO:0000256" key="1">
    <source>
        <dbReference type="ARBA" id="ARBA00010641"/>
    </source>
</evidence>
<name>A0AAE4BSG3_9BACT</name>
<keyword evidence="2" id="KW-0805">Transcription regulation</keyword>